<sequence>MIKWVPALVQSAKFVGRLPDDGRQDFPWLPVHLAAAAIIDFLEVDPTTKFAHVVNSHPVAWSILGKTIAAVGRAWRPGH</sequence>
<organism evidence="1 2">
    <name type="scientific">Mycena maculata</name>
    <dbReference type="NCBI Taxonomy" id="230809"/>
    <lineage>
        <taxon>Eukaryota</taxon>
        <taxon>Fungi</taxon>
        <taxon>Dikarya</taxon>
        <taxon>Basidiomycota</taxon>
        <taxon>Agaricomycotina</taxon>
        <taxon>Agaricomycetes</taxon>
        <taxon>Agaricomycetidae</taxon>
        <taxon>Agaricales</taxon>
        <taxon>Marasmiineae</taxon>
        <taxon>Mycenaceae</taxon>
        <taxon>Mycena</taxon>
    </lineage>
</organism>
<reference evidence="1" key="1">
    <citation type="submission" date="2023-03" db="EMBL/GenBank/DDBJ databases">
        <title>Massive genome expansion in bonnet fungi (Mycena s.s.) driven by repeated elements and novel gene families across ecological guilds.</title>
        <authorList>
            <consortium name="Lawrence Berkeley National Laboratory"/>
            <person name="Harder C.B."/>
            <person name="Miyauchi S."/>
            <person name="Viragh M."/>
            <person name="Kuo A."/>
            <person name="Thoen E."/>
            <person name="Andreopoulos B."/>
            <person name="Lu D."/>
            <person name="Skrede I."/>
            <person name="Drula E."/>
            <person name="Henrissat B."/>
            <person name="Morin E."/>
            <person name="Kohler A."/>
            <person name="Barry K."/>
            <person name="LaButti K."/>
            <person name="Morin E."/>
            <person name="Salamov A."/>
            <person name="Lipzen A."/>
            <person name="Mereny Z."/>
            <person name="Hegedus B."/>
            <person name="Baldrian P."/>
            <person name="Stursova M."/>
            <person name="Weitz H."/>
            <person name="Taylor A."/>
            <person name="Grigoriev I.V."/>
            <person name="Nagy L.G."/>
            <person name="Martin F."/>
            <person name="Kauserud H."/>
        </authorList>
    </citation>
    <scope>NUCLEOTIDE SEQUENCE</scope>
    <source>
        <strain evidence="1">CBHHK188m</strain>
    </source>
</reference>
<gene>
    <name evidence="1" type="ORF">DFH07DRAFT_971607</name>
</gene>
<proteinExistence type="predicted"/>
<protein>
    <submittedName>
        <fullName evidence="1">Uncharacterized protein</fullName>
    </submittedName>
</protein>
<dbReference type="EMBL" id="JARJLG010000248">
    <property type="protein sequence ID" value="KAJ7723334.1"/>
    <property type="molecule type" value="Genomic_DNA"/>
</dbReference>
<comment type="caution">
    <text evidence="1">The sequence shown here is derived from an EMBL/GenBank/DDBJ whole genome shotgun (WGS) entry which is preliminary data.</text>
</comment>
<accession>A0AAD7MLQ6</accession>
<name>A0AAD7MLQ6_9AGAR</name>
<dbReference type="Gene3D" id="3.40.50.720">
    <property type="entry name" value="NAD(P)-binding Rossmann-like Domain"/>
    <property type="match status" value="1"/>
</dbReference>
<evidence type="ECO:0000313" key="1">
    <source>
        <dbReference type="EMBL" id="KAJ7723334.1"/>
    </source>
</evidence>
<dbReference type="Proteomes" id="UP001215280">
    <property type="component" value="Unassembled WGS sequence"/>
</dbReference>
<evidence type="ECO:0000313" key="2">
    <source>
        <dbReference type="Proteomes" id="UP001215280"/>
    </source>
</evidence>
<dbReference type="AlphaFoldDB" id="A0AAD7MLQ6"/>
<keyword evidence="2" id="KW-1185">Reference proteome</keyword>